<feature type="compositionally biased region" description="Polar residues" evidence="1">
    <location>
        <begin position="217"/>
        <end position="231"/>
    </location>
</feature>
<reference evidence="2 3" key="1">
    <citation type="journal article" date="2008" name="Proc. Natl. Acad. Sci. U.S.A.">
        <title>Niche adaptation and genome expansion in the chlorophyll d-producing cyanobacterium Acaryochloris marina.</title>
        <authorList>
            <person name="Swingley W.D."/>
            <person name="Chen M."/>
            <person name="Cheung P.C."/>
            <person name="Conrad A.L."/>
            <person name="Dejesa L.C."/>
            <person name="Hao J."/>
            <person name="Honchak B.M."/>
            <person name="Karbach L.E."/>
            <person name="Kurdoglu A."/>
            <person name="Lahiri S."/>
            <person name="Mastrian S.D."/>
            <person name="Miyashita H."/>
            <person name="Page L."/>
            <person name="Ramakrishna P."/>
            <person name="Satoh S."/>
            <person name="Sattley W.M."/>
            <person name="Shimada Y."/>
            <person name="Taylor H.L."/>
            <person name="Tomo T."/>
            <person name="Tsuchiya T."/>
            <person name="Wang Z.T."/>
            <person name="Raymond J."/>
            <person name="Mimuro M."/>
            <person name="Blankenship R.E."/>
            <person name="Touchman J.W."/>
        </authorList>
    </citation>
    <scope>NUCLEOTIDE SEQUENCE [LARGE SCALE GENOMIC DNA]</scope>
    <source>
        <strain evidence="3">MBIC 11017</strain>
    </source>
</reference>
<dbReference type="KEGG" id="amr:AM1_3323"/>
<evidence type="ECO:0000313" key="2">
    <source>
        <dbReference type="EMBL" id="ABW28317.1"/>
    </source>
</evidence>
<evidence type="ECO:0000313" key="3">
    <source>
        <dbReference type="Proteomes" id="UP000000268"/>
    </source>
</evidence>
<sequence length="287" mass="31568">MGLDLIGADIKNTGDFLETDINLPVVTVIDGASGAPDEIILQRKLISDTLTVCEDVNAGATTTITVAVRPGAGDCPIYSDGNNDDLNDPLTLARRERCEQDDVAGCARNAALAANTCDDECVTAYIYDPVNQEGEFFSYMFEEPDASPNPTLNRIYLGDSATFANTYQLANRPIIYLLEQRHYRLNNNVLQLSVNRGNFVSIVNQVADFQVQAQLTTNPNPQDSFNSNPSVSGDPGVYQQTTPWQTLQFLQVDLQSVDPSESDLTELDADQRQIASRFYPRNARSQD</sequence>
<dbReference type="eggNOG" id="COG4966">
    <property type="taxonomic scope" value="Bacteria"/>
</dbReference>
<gene>
    <name evidence="2" type="ordered locus">AM1_3323</name>
</gene>
<evidence type="ECO:0000256" key="1">
    <source>
        <dbReference type="SAM" id="MobiDB-lite"/>
    </source>
</evidence>
<dbReference type="HOGENOM" id="CLU_968465_0_0_3"/>
<organism evidence="2 3">
    <name type="scientific">Acaryochloris marina (strain MBIC 11017)</name>
    <dbReference type="NCBI Taxonomy" id="329726"/>
    <lineage>
        <taxon>Bacteria</taxon>
        <taxon>Bacillati</taxon>
        <taxon>Cyanobacteriota</taxon>
        <taxon>Cyanophyceae</taxon>
        <taxon>Acaryochloridales</taxon>
        <taxon>Acaryochloridaceae</taxon>
        <taxon>Acaryochloris</taxon>
    </lineage>
</organism>
<feature type="region of interest" description="Disordered" evidence="1">
    <location>
        <begin position="260"/>
        <end position="287"/>
    </location>
</feature>
<dbReference type="EMBL" id="CP000828">
    <property type="protein sequence ID" value="ABW28317.1"/>
    <property type="molecule type" value="Genomic_DNA"/>
</dbReference>
<proteinExistence type="predicted"/>
<keyword evidence="3" id="KW-1185">Reference proteome</keyword>
<dbReference type="Proteomes" id="UP000000268">
    <property type="component" value="Chromosome"/>
</dbReference>
<protein>
    <submittedName>
        <fullName evidence="2">Uncharacterized protein</fullName>
    </submittedName>
</protein>
<accession>B0BZ17</accession>
<name>B0BZ17_ACAM1</name>
<dbReference type="STRING" id="329726.AM1_3323"/>
<dbReference type="AlphaFoldDB" id="B0BZ17"/>
<feature type="region of interest" description="Disordered" evidence="1">
    <location>
        <begin position="217"/>
        <end position="238"/>
    </location>
</feature>